<sequence>MPVTLSFTTILSTAITFSLFQAVTHSIVTFDLRNLADLLHNRCRELLSHMSHARRQLKVCDSYQSYKDL</sequence>
<feature type="chain" id="PRO_5015355398" description="Secreted protein" evidence="1">
    <location>
        <begin position="27"/>
        <end position="69"/>
    </location>
</feature>
<gene>
    <name evidence="2" type="ORF">MARPO_0013s0184</name>
</gene>
<feature type="signal peptide" evidence="1">
    <location>
        <begin position="1"/>
        <end position="26"/>
    </location>
</feature>
<evidence type="ECO:0000313" key="2">
    <source>
        <dbReference type="EMBL" id="PTQ45990.1"/>
    </source>
</evidence>
<dbReference type="Proteomes" id="UP000244005">
    <property type="component" value="Unassembled WGS sequence"/>
</dbReference>
<dbReference type="Gramene" id="Mp8g06060.1">
    <property type="protein sequence ID" value="Mp8g06060.1.cds"/>
    <property type="gene ID" value="Mp8g06060"/>
</dbReference>
<keyword evidence="1" id="KW-0732">Signal</keyword>
<dbReference type="EMBL" id="KZ772685">
    <property type="protein sequence ID" value="PTQ45990.1"/>
    <property type="molecule type" value="Genomic_DNA"/>
</dbReference>
<accession>A0A2R6XIP8</accession>
<dbReference type="AlphaFoldDB" id="A0A2R6XIP8"/>
<evidence type="ECO:0000256" key="1">
    <source>
        <dbReference type="SAM" id="SignalP"/>
    </source>
</evidence>
<reference evidence="3" key="1">
    <citation type="journal article" date="2017" name="Cell">
        <title>Insights into land plant evolution garnered from the Marchantia polymorpha genome.</title>
        <authorList>
            <person name="Bowman J.L."/>
            <person name="Kohchi T."/>
            <person name="Yamato K.T."/>
            <person name="Jenkins J."/>
            <person name="Shu S."/>
            <person name="Ishizaki K."/>
            <person name="Yamaoka S."/>
            <person name="Nishihama R."/>
            <person name="Nakamura Y."/>
            <person name="Berger F."/>
            <person name="Adam C."/>
            <person name="Aki S.S."/>
            <person name="Althoff F."/>
            <person name="Araki T."/>
            <person name="Arteaga-Vazquez M.A."/>
            <person name="Balasubrmanian S."/>
            <person name="Barry K."/>
            <person name="Bauer D."/>
            <person name="Boehm C.R."/>
            <person name="Briginshaw L."/>
            <person name="Caballero-Perez J."/>
            <person name="Catarino B."/>
            <person name="Chen F."/>
            <person name="Chiyoda S."/>
            <person name="Chovatia M."/>
            <person name="Davies K.M."/>
            <person name="Delmans M."/>
            <person name="Demura T."/>
            <person name="Dierschke T."/>
            <person name="Dolan L."/>
            <person name="Dorantes-Acosta A.E."/>
            <person name="Eklund D.M."/>
            <person name="Florent S.N."/>
            <person name="Flores-Sandoval E."/>
            <person name="Fujiyama A."/>
            <person name="Fukuzawa H."/>
            <person name="Galik B."/>
            <person name="Grimanelli D."/>
            <person name="Grimwood J."/>
            <person name="Grossniklaus U."/>
            <person name="Hamada T."/>
            <person name="Haseloff J."/>
            <person name="Hetherington A.J."/>
            <person name="Higo A."/>
            <person name="Hirakawa Y."/>
            <person name="Hundley H.N."/>
            <person name="Ikeda Y."/>
            <person name="Inoue K."/>
            <person name="Inoue S.I."/>
            <person name="Ishida S."/>
            <person name="Jia Q."/>
            <person name="Kakita M."/>
            <person name="Kanazawa T."/>
            <person name="Kawai Y."/>
            <person name="Kawashima T."/>
            <person name="Kennedy M."/>
            <person name="Kinose K."/>
            <person name="Kinoshita T."/>
            <person name="Kohara Y."/>
            <person name="Koide E."/>
            <person name="Komatsu K."/>
            <person name="Kopischke S."/>
            <person name="Kubo M."/>
            <person name="Kyozuka J."/>
            <person name="Lagercrantz U."/>
            <person name="Lin S.S."/>
            <person name="Lindquist E."/>
            <person name="Lipzen A.M."/>
            <person name="Lu C.W."/>
            <person name="De Luna E."/>
            <person name="Martienssen R.A."/>
            <person name="Minamino N."/>
            <person name="Mizutani M."/>
            <person name="Mizutani M."/>
            <person name="Mochizuki N."/>
            <person name="Monte I."/>
            <person name="Mosher R."/>
            <person name="Nagasaki H."/>
            <person name="Nakagami H."/>
            <person name="Naramoto S."/>
            <person name="Nishitani K."/>
            <person name="Ohtani M."/>
            <person name="Okamoto T."/>
            <person name="Okumura M."/>
            <person name="Phillips J."/>
            <person name="Pollak B."/>
            <person name="Reinders A."/>
            <person name="Rovekamp M."/>
            <person name="Sano R."/>
            <person name="Sawa S."/>
            <person name="Schmid M.W."/>
            <person name="Shirakawa M."/>
            <person name="Solano R."/>
            <person name="Spunde A."/>
            <person name="Suetsugu N."/>
            <person name="Sugano S."/>
            <person name="Sugiyama A."/>
            <person name="Sun R."/>
            <person name="Suzuki Y."/>
            <person name="Takenaka M."/>
            <person name="Takezawa D."/>
            <person name="Tomogane H."/>
            <person name="Tsuzuki M."/>
            <person name="Ueda T."/>
            <person name="Umeda M."/>
            <person name="Ward J.M."/>
            <person name="Watanabe Y."/>
            <person name="Yazaki K."/>
            <person name="Yokoyama R."/>
            <person name="Yoshitake Y."/>
            <person name="Yotsui I."/>
            <person name="Zachgo S."/>
            <person name="Schmutz J."/>
        </authorList>
    </citation>
    <scope>NUCLEOTIDE SEQUENCE [LARGE SCALE GENOMIC DNA]</scope>
    <source>
        <strain evidence="3">Tak-1</strain>
    </source>
</reference>
<evidence type="ECO:0008006" key="4">
    <source>
        <dbReference type="Google" id="ProtNLM"/>
    </source>
</evidence>
<organism evidence="2 3">
    <name type="scientific">Marchantia polymorpha</name>
    <name type="common">Common liverwort</name>
    <name type="synonym">Marchantia aquatica</name>
    <dbReference type="NCBI Taxonomy" id="3197"/>
    <lineage>
        <taxon>Eukaryota</taxon>
        <taxon>Viridiplantae</taxon>
        <taxon>Streptophyta</taxon>
        <taxon>Embryophyta</taxon>
        <taxon>Marchantiophyta</taxon>
        <taxon>Marchantiopsida</taxon>
        <taxon>Marchantiidae</taxon>
        <taxon>Marchantiales</taxon>
        <taxon>Marchantiaceae</taxon>
        <taxon>Marchantia</taxon>
    </lineage>
</organism>
<proteinExistence type="predicted"/>
<protein>
    <recommendedName>
        <fullName evidence="4">Secreted protein</fullName>
    </recommendedName>
</protein>
<evidence type="ECO:0000313" key="3">
    <source>
        <dbReference type="Proteomes" id="UP000244005"/>
    </source>
</evidence>
<name>A0A2R6XIP8_MARPO</name>
<keyword evidence="3" id="KW-1185">Reference proteome</keyword>